<dbReference type="Pfam" id="PF04237">
    <property type="entry name" value="YjbR"/>
    <property type="match status" value="1"/>
</dbReference>
<dbReference type="InterPro" id="IPR007351">
    <property type="entry name" value="YjbR"/>
</dbReference>
<dbReference type="SUPFAM" id="SSF142906">
    <property type="entry name" value="YjbR-like"/>
    <property type="match status" value="1"/>
</dbReference>
<dbReference type="AlphaFoldDB" id="A0A3B0XXR4"/>
<dbReference type="InterPro" id="IPR058532">
    <property type="entry name" value="YjbR/MT2646/Rv2570-like"/>
</dbReference>
<dbReference type="PANTHER" id="PTHR35145:SF1">
    <property type="entry name" value="CYTOPLASMIC PROTEIN"/>
    <property type="match status" value="1"/>
</dbReference>
<gene>
    <name evidence="1" type="ORF">MNBD_GAMMA08-1591</name>
</gene>
<sequence>MNYKLTEKYLLSKPESRKEFPFGADVAVFKVKSKMYATLSYKNGIANMNLKCDPYRAAALRDVYAAVIPGYHMNKLHWNTLILDSSISQKEIKKMIDHSYALVVKGLKKVEKNALLLAYSEEKIFKEL</sequence>
<evidence type="ECO:0008006" key="2">
    <source>
        <dbReference type="Google" id="ProtNLM"/>
    </source>
</evidence>
<accession>A0A3B0XXR4</accession>
<protein>
    <recommendedName>
        <fullName evidence="2">MmcQ-like protein</fullName>
    </recommendedName>
</protein>
<dbReference type="PANTHER" id="PTHR35145">
    <property type="entry name" value="CYTOPLASMIC PROTEIN-RELATED"/>
    <property type="match status" value="1"/>
</dbReference>
<reference evidence="1" key="1">
    <citation type="submission" date="2018-06" db="EMBL/GenBank/DDBJ databases">
        <authorList>
            <person name="Zhirakovskaya E."/>
        </authorList>
    </citation>
    <scope>NUCLEOTIDE SEQUENCE</scope>
</reference>
<organism evidence="1">
    <name type="scientific">hydrothermal vent metagenome</name>
    <dbReference type="NCBI Taxonomy" id="652676"/>
    <lineage>
        <taxon>unclassified sequences</taxon>
        <taxon>metagenomes</taxon>
        <taxon>ecological metagenomes</taxon>
    </lineage>
</organism>
<proteinExistence type="predicted"/>
<evidence type="ECO:0000313" key="1">
    <source>
        <dbReference type="EMBL" id="VAW60986.1"/>
    </source>
</evidence>
<name>A0A3B0XXR4_9ZZZZ</name>
<dbReference type="EMBL" id="UOFH01000170">
    <property type="protein sequence ID" value="VAW60986.1"/>
    <property type="molecule type" value="Genomic_DNA"/>
</dbReference>
<dbReference type="Gene3D" id="3.90.1150.30">
    <property type="match status" value="1"/>
</dbReference>
<dbReference type="InterPro" id="IPR038056">
    <property type="entry name" value="YjbR-like_sf"/>
</dbReference>